<feature type="binding site" evidence="7">
    <location>
        <position position="342"/>
    </location>
    <ligand>
        <name>3-phosphoshikimate</name>
        <dbReference type="ChEBI" id="CHEBI:145989"/>
    </ligand>
</feature>
<reference evidence="10" key="1">
    <citation type="journal article" date="2019" name="Int. J. Syst. Evol. Microbiol.">
        <title>The Global Catalogue of Microorganisms (GCM) 10K type strain sequencing project: providing services to taxonomists for standard genome sequencing and annotation.</title>
        <authorList>
            <consortium name="The Broad Institute Genomics Platform"/>
            <consortium name="The Broad Institute Genome Sequencing Center for Infectious Disease"/>
            <person name="Wu L."/>
            <person name="Ma J."/>
        </authorList>
    </citation>
    <scope>NUCLEOTIDE SEQUENCE [LARGE SCALE GENOMIC DNA]</scope>
    <source>
        <strain evidence="10">KCTC 52141</strain>
    </source>
</reference>
<dbReference type="PROSITE" id="PS00885">
    <property type="entry name" value="EPSP_SYNTHASE_2"/>
    <property type="match status" value="1"/>
</dbReference>
<dbReference type="NCBIfam" id="TIGR01356">
    <property type="entry name" value="aroA"/>
    <property type="match status" value="1"/>
</dbReference>
<comment type="subcellular location">
    <subcellularLocation>
        <location evidence="7">Cytoplasm</location>
    </subcellularLocation>
</comment>
<feature type="binding site" evidence="7">
    <location>
        <position position="171"/>
    </location>
    <ligand>
        <name>3-phosphoshikimate</name>
        <dbReference type="ChEBI" id="CHEBI:145989"/>
    </ligand>
</feature>
<dbReference type="RefSeq" id="WP_382417515.1">
    <property type="nucleotide sequence ID" value="NZ_AP031500.1"/>
</dbReference>
<evidence type="ECO:0000256" key="2">
    <source>
        <dbReference type="ARBA" id="ARBA00009948"/>
    </source>
</evidence>
<comment type="subunit">
    <text evidence="7">Monomer.</text>
</comment>
<evidence type="ECO:0000313" key="10">
    <source>
        <dbReference type="Proteomes" id="UP001595548"/>
    </source>
</evidence>
<comment type="caution">
    <text evidence="9">The sequence shown here is derived from an EMBL/GenBank/DDBJ whole genome shotgun (WGS) entry which is preliminary data.</text>
</comment>
<dbReference type="InterPro" id="IPR036968">
    <property type="entry name" value="Enolpyruvate_Tfrase_sf"/>
</dbReference>
<feature type="binding site" evidence="7">
    <location>
        <position position="198"/>
    </location>
    <ligand>
        <name>3-phosphoshikimate</name>
        <dbReference type="ChEBI" id="CHEBI:145989"/>
    </ligand>
</feature>
<feature type="binding site" evidence="7">
    <location>
        <position position="413"/>
    </location>
    <ligand>
        <name>phosphoenolpyruvate</name>
        <dbReference type="ChEBI" id="CHEBI:58702"/>
    </ligand>
</feature>
<dbReference type="Pfam" id="PF00275">
    <property type="entry name" value="EPSP_synthase"/>
    <property type="match status" value="1"/>
</dbReference>
<evidence type="ECO:0000256" key="6">
    <source>
        <dbReference type="ARBA" id="ARBA00044633"/>
    </source>
</evidence>
<dbReference type="GO" id="GO:0003866">
    <property type="term" value="F:3-phosphoshikimate 1-carboxyvinyltransferase activity"/>
    <property type="evidence" value="ECO:0007669"/>
    <property type="project" value="UniProtKB-EC"/>
</dbReference>
<protein>
    <recommendedName>
        <fullName evidence="7">3-phosphoshikimate 1-carboxyvinyltransferase</fullName>
        <ecNumber evidence="7">2.5.1.19</ecNumber>
    </recommendedName>
    <alternativeName>
        <fullName evidence="7">5-enolpyruvylshikimate-3-phosphate synthase</fullName>
        <shortName evidence="7">EPSP synthase</shortName>
        <shortName evidence="7">EPSPS</shortName>
    </alternativeName>
</protein>
<sequence length="427" mass="45474">METLTLSPITSARGEVTLPGSKSLSNRILLLAALAKGQTTITNLLDSDDVSHMLSALTALGVNYQLSDDKQTCTLDGLGGTFAIDEAAVLYLGNAGTAVRPLTAALAASSGDFTITGEPRMYERPIGDLIDALRQLGADISYQKDDGFPPLLIKGKPLTGGEVSIKGNISSQYLTALLMVAPLFSGDTTINVDGELVSKPYIDITLDTMAKFGVSVANNNYQSFSVTGKQTYQSPGEIMVEGDASSASYFLAAAAIGGGPVKVHGTGSASIQGDAKFAEVLKQMGAEVTYSDMWIEVKGTGNLKGVDVDLNHIPDAAMTIATAALFAEGPTRIRNIYNWRVKETDRLAAMATELRKVGATVEEGDDYIYIEPPEHIQSAAIDTYNDHRMAMCFSLASFGDAEIVINDPKCTSKTFPTYFDEFARITK</sequence>
<gene>
    <name evidence="7 9" type="primary">aroA</name>
    <name evidence="9" type="ORF">ACFOEB_14030</name>
</gene>
<keyword evidence="3 7" id="KW-0028">Amino-acid biosynthesis</keyword>
<feature type="binding site" evidence="7">
    <location>
        <position position="338"/>
    </location>
    <ligand>
        <name>3-phosphoshikimate</name>
        <dbReference type="ChEBI" id="CHEBI:145989"/>
    </ligand>
</feature>
<dbReference type="CDD" id="cd01556">
    <property type="entry name" value="EPSP_synthase"/>
    <property type="match status" value="1"/>
</dbReference>
<evidence type="ECO:0000313" key="9">
    <source>
        <dbReference type="EMBL" id="MFC3156326.1"/>
    </source>
</evidence>
<dbReference type="Proteomes" id="UP001595548">
    <property type="component" value="Unassembled WGS sequence"/>
</dbReference>
<evidence type="ECO:0000256" key="1">
    <source>
        <dbReference type="ARBA" id="ARBA00004811"/>
    </source>
</evidence>
<feature type="binding site" evidence="7">
    <location>
        <position position="346"/>
    </location>
    <ligand>
        <name>phosphoenolpyruvate</name>
        <dbReference type="ChEBI" id="CHEBI:58702"/>
    </ligand>
</feature>
<dbReference type="PANTHER" id="PTHR21090:SF5">
    <property type="entry name" value="PENTAFUNCTIONAL AROM POLYPEPTIDE"/>
    <property type="match status" value="1"/>
</dbReference>
<comment type="pathway">
    <text evidence="1 7">Metabolic intermediate biosynthesis; chorismate biosynthesis; chorismate from D-erythrose 4-phosphate and phosphoenolpyruvate: step 6/7.</text>
</comment>
<dbReference type="Gene3D" id="3.65.10.10">
    <property type="entry name" value="Enolpyruvate transferase domain"/>
    <property type="match status" value="2"/>
</dbReference>
<dbReference type="InterPro" id="IPR006264">
    <property type="entry name" value="EPSP_synthase"/>
</dbReference>
<dbReference type="EC" id="2.5.1.19" evidence="7"/>
<keyword evidence="10" id="KW-1185">Reference proteome</keyword>
<evidence type="ECO:0000256" key="4">
    <source>
        <dbReference type="ARBA" id="ARBA00022679"/>
    </source>
</evidence>
<dbReference type="InterPro" id="IPR023193">
    <property type="entry name" value="EPSP_synthase_CS"/>
</dbReference>
<dbReference type="SUPFAM" id="SSF55205">
    <property type="entry name" value="EPT/RTPC-like"/>
    <property type="match status" value="1"/>
</dbReference>
<evidence type="ECO:0000256" key="5">
    <source>
        <dbReference type="ARBA" id="ARBA00023141"/>
    </source>
</evidence>
<feature type="binding site" evidence="7">
    <location>
        <position position="27"/>
    </location>
    <ligand>
        <name>3-phosphoshikimate</name>
        <dbReference type="ChEBI" id="CHEBI:145989"/>
    </ligand>
</feature>
<comment type="catalytic activity">
    <reaction evidence="6">
        <text>3-phosphoshikimate + phosphoenolpyruvate = 5-O-(1-carboxyvinyl)-3-phosphoshikimate + phosphate</text>
        <dbReference type="Rhea" id="RHEA:21256"/>
        <dbReference type="ChEBI" id="CHEBI:43474"/>
        <dbReference type="ChEBI" id="CHEBI:57701"/>
        <dbReference type="ChEBI" id="CHEBI:58702"/>
        <dbReference type="ChEBI" id="CHEBI:145989"/>
        <dbReference type="EC" id="2.5.1.19"/>
    </reaction>
    <physiologicalReaction direction="left-to-right" evidence="6">
        <dbReference type="Rhea" id="RHEA:21257"/>
    </physiologicalReaction>
</comment>
<dbReference type="InterPro" id="IPR013792">
    <property type="entry name" value="RNA3'P_cycl/enolpyr_Trfase_a/b"/>
</dbReference>
<dbReference type="PROSITE" id="PS00104">
    <property type="entry name" value="EPSP_SYNTHASE_1"/>
    <property type="match status" value="1"/>
</dbReference>
<feature type="binding site" evidence="7">
    <location>
        <position position="96"/>
    </location>
    <ligand>
        <name>phosphoenolpyruvate</name>
        <dbReference type="ChEBI" id="CHEBI:58702"/>
    </ligand>
</feature>
<feature type="domain" description="Enolpyruvate transferase" evidence="8">
    <location>
        <begin position="9"/>
        <end position="421"/>
    </location>
</feature>
<evidence type="ECO:0000259" key="8">
    <source>
        <dbReference type="Pfam" id="PF00275"/>
    </source>
</evidence>
<keyword evidence="5 7" id="KW-0057">Aromatic amino acid biosynthesis</keyword>
<keyword evidence="7" id="KW-0963">Cytoplasm</keyword>
<dbReference type="EMBL" id="JBHRTL010000030">
    <property type="protein sequence ID" value="MFC3156326.1"/>
    <property type="molecule type" value="Genomic_DNA"/>
</dbReference>
<dbReference type="PANTHER" id="PTHR21090">
    <property type="entry name" value="AROM/DEHYDROQUINATE SYNTHASE"/>
    <property type="match status" value="1"/>
</dbReference>
<dbReference type="HAMAP" id="MF_00210">
    <property type="entry name" value="EPSP_synth"/>
    <property type="match status" value="1"/>
</dbReference>
<feature type="binding site" evidence="7">
    <location>
        <position position="22"/>
    </location>
    <ligand>
        <name>phosphoenolpyruvate</name>
        <dbReference type="ChEBI" id="CHEBI:58702"/>
    </ligand>
</feature>
<feature type="binding site" evidence="7">
    <location>
        <position position="170"/>
    </location>
    <ligand>
        <name>3-phosphoshikimate</name>
        <dbReference type="ChEBI" id="CHEBI:145989"/>
    </ligand>
</feature>
<feature type="binding site" evidence="7">
    <location>
        <position position="22"/>
    </location>
    <ligand>
        <name>3-phosphoshikimate</name>
        <dbReference type="ChEBI" id="CHEBI:145989"/>
    </ligand>
</feature>
<accession>A0ABV7HY95</accession>
<comment type="function">
    <text evidence="7">Catalyzes the transfer of the enolpyruvyl moiety of phosphoenolpyruvate (PEP) to the 5-hydroxyl of shikimate-3-phosphate (S3P) to produce enolpyruvyl shikimate-3-phosphate and inorganic phosphate.</text>
</comment>
<evidence type="ECO:0000256" key="7">
    <source>
        <dbReference type="HAMAP-Rule" id="MF_00210"/>
    </source>
</evidence>
<proteinExistence type="inferred from homology"/>
<comment type="similarity">
    <text evidence="2 7">Belongs to the EPSP synthase family.</text>
</comment>
<dbReference type="InterPro" id="IPR001986">
    <property type="entry name" value="Enolpyruvate_Tfrase_dom"/>
</dbReference>
<feature type="binding site" evidence="7">
    <location>
        <position position="23"/>
    </location>
    <ligand>
        <name>3-phosphoshikimate</name>
        <dbReference type="ChEBI" id="CHEBI:145989"/>
    </ligand>
</feature>
<feature type="binding site" evidence="7">
    <location>
        <position position="172"/>
    </location>
    <ligand>
        <name>phosphoenolpyruvate</name>
        <dbReference type="ChEBI" id="CHEBI:58702"/>
    </ligand>
</feature>
<feature type="binding site" evidence="7">
    <location>
        <position position="172"/>
    </location>
    <ligand>
        <name>3-phosphoshikimate</name>
        <dbReference type="ChEBI" id="CHEBI:145989"/>
    </ligand>
</feature>
<feature type="binding site" evidence="7">
    <location>
        <position position="315"/>
    </location>
    <ligand>
        <name>3-phosphoshikimate</name>
        <dbReference type="ChEBI" id="CHEBI:145989"/>
    </ligand>
</feature>
<organism evidence="9 10">
    <name type="scientific">Gilvimarinus japonicus</name>
    <dbReference type="NCBI Taxonomy" id="1796469"/>
    <lineage>
        <taxon>Bacteria</taxon>
        <taxon>Pseudomonadati</taxon>
        <taxon>Pseudomonadota</taxon>
        <taxon>Gammaproteobacteria</taxon>
        <taxon>Cellvibrionales</taxon>
        <taxon>Cellvibrionaceae</taxon>
        <taxon>Gilvimarinus</taxon>
    </lineage>
</organism>
<name>A0ABV7HY95_9GAMM</name>
<evidence type="ECO:0000256" key="3">
    <source>
        <dbReference type="ARBA" id="ARBA00022605"/>
    </source>
</evidence>
<dbReference type="PIRSF" id="PIRSF000505">
    <property type="entry name" value="EPSPS"/>
    <property type="match status" value="1"/>
</dbReference>
<feature type="binding site" evidence="7">
    <location>
        <position position="124"/>
    </location>
    <ligand>
        <name>phosphoenolpyruvate</name>
        <dbReference type="ChEBI" id="CHEBI:58702"/>
    </ligand>
</feature>
<feature type="active site" description="Proton acceptor" evidence="7">
    <location>
        <position position="315"/>
    </location>
</feature>
<keyword evidence="4 7" id="KW-0808">Transferase</keyword>
<feature type="binding site" evidence="7">
    <location>
        <position position="388"/>
    </location>
    <ligand>
        <name>phosphoenolpyruvate</name>
        <dbReference type="ChEBI" id="CHEBI:58702"/>
    </ligand>
</feature>